<dbReference type="Proteomes" id="UP000035680">
    <property type="component" value="Unassembled WGS sequence"/>
</dbReference>
<dbReference type="AlphaFoldDB" id="A0A0K0FD46"/>
<proteinExistence type="predicted"/>
<organism evidence="2 3">
    <name type="scientific">Strongyloides venezuelensis</name>
    <name type="common">Threadworm</name>
    <dbReference type="NCBI Taxonomy" id="75913"/>
    <lineage>
        <taxon>Eukaryota</taxon>
        <taxon>Metazoa</taxon>
        <taxon>Ecdysozoa</taxon>
        <taxon>Nematoda</taxon>
        <taxon>Chromadorea</taxon>
        <taxon>Rhabditida</taxon>
        <taxon>Tylenchina</taxon>
        <taxon>Panagrolaimomorpha</taxon>
        <taxon>Strongyloidoidea</taxon>
        <taxon>Strongyloididae</taxon>
        <taxon>Strongyloides</taxon>
    </lineage>
</organism>
<keyword evidence="1" id="KW-0732">Signal</keyword>
<evidence type="ECO:0000313" key="2">
    <source>
        <dbReference type="Proteomes" id="UP000035680"/>
    </source>
</evidence>
<evidence type="ECO:0000256" key="1">
    <source>
        <dbReference type="SAM" id="SignalP"/>
    </source>
</evidence>
<name>A0A0K0FD46_STRVS</name>
<keyword evidence="2" id="KW-1185">Reference proteome</keyword>
<accession>A0A0K0FD46</accession>
<dbReference type="WBParaSite" id="SVE_0676400.1">
    <property type="protein sequence ID" value="SVE_0676400.1"/>
    <property type="gene ID" value="SVE_0676400"/>
</dbReference>
<feature type="chain" id="PRO_5005329511" evidence="1">
    <location>
        <begin position="20"/>
        <end position="82"/>
    </location>
</feature>
<feature type="signal peptide" evidence="1">
    <location>
        <begin position="1"/>
        <end position="19"/>
    </location>
</feature>
<reference evidence="3" key="2">
    <citation type="submission" date="2015-08" db="UniProtKB">
        <authorList>
            <consortium name="WormBaseParasite"/>
        </authorList>
    </citation>
    <scope>IDENTIFICATION</scope>
</reference>
<reference evidence="2" key="1">
    <citation type="submission" date="2014-07" db="EMBL/GenBank/DDBJ databases">
        <authorList>
            <person name="Martin A.A"/>
            <person name="De Silva N."/>
        </authorList>
    </citation>
    <scope>NUCLEOTIDE SEQUENCE</scope>
</reference>
<evidence type="ECO:0000313" key="3">
    <source>
        <dbReference type="WBParaSite" id="SVE_0676400.1"/>
    </source>
</evidence>
<protein>
    <submittedName>
        <fullName evidence="3">Uncharacterized protein</fullName>
    </submittedName>
</protein>
<sequence>MKSSIFFLFFLCFINNCLFEFRLTDYYLLQEKNTENYLENNFKQKEHVNNDEFKNEEGNSRTTKKPKCIYCKKLRDFEGWDK</sequence>